<dbReference type="SMART" id="SM00594">
    <property type="entry name" value="UAS"/>
    <property type="match status" value="1"/>
</dbReference>
<evidence type="ECO:0000313" key="3">
    <source>
        <dbReference type="Proteomes" id="UP001142055"/>
    </source>
</evidence>
<evidence type="ECO:0000313" key="2">
    <source>
        <dbReference type="EMBL" id="KAJ6221745.1"/>
    </source>
</evidence>
<dbReference type="InterPro" id="IPR001012">
    <property type="entry name" value="UBX_dom"/>
</dbReference>
<dbReference type="AlphaFoldDB" id="A0A9Q0M9L2"/>
<dbReference type="PANTHER" id="PTHR23322">
    <property type="entry name" value="FAS-ASSOCIATED PROTEIN"/>
    <property type="match status" value="1"/>
</dbReference>
<dbReference type="Gene3D" id="1.10.8.10">
    <property type="entry name" value="DNA helicase RuvA subunit, C-terminal domain"/>
    <property type="match status" value="1"/>
</dbReference>
<dbReference type="GO" id="GO:0043161">
    <property type="term" value="P:proteasome-mediated ubiquitin-dependent protein catabolic process"/>
    <property type="evidence" value="ECO:0007669"/>
    <property type="project" value="TreeGrafter"/>
</dbReference>
<proteinExistence type="predicted"/>
<dbReference type="Gene3D" id="3.10.20.90">
    <property type="entry name" value="Phosphatidylinositol 3-kinase Catalytic Subunit, Chain A, domain 1"/>
    <property type="match status" value="1"/>
</dbReference>
<dbReference type="EMBL" id="JAPWDV010000001">
    <property type="protein sequence ID" value="KAJ6221745.1"/>
    <property type="molecule type" value="Genomic_DNA"/>
</dbReference>
<dbReference type="CDD" id="cd02958">
    <property type="entry name" value="UAS"/>
    <property type="match status" value="1"/>
</dbReference>
<feature type="domain" description="UBX" evidence="1">
    <location>
        <begin position="311"/>
        <end position="391"/>
    </location>
</feature>
<reference evidence="2" key="1">
    <citation type="submission" date="2022-12" db="EMBL/GenBank/DDBJ databases">
        <title>Genome assemblies of Blomia tropicalis.</title>
        <authorList>
            <person name="Cui Y."/>
        </authorList>
    </citation>
    <scope>NUCLEOTIDE SEQUENCE</scope>
    <source>
        <tissue evidence="2">Adult mites</tissue>
    </source>
</reference>
<dbReference type="InterPro" id="IPR006577">
    <property type="entry name" value="UAS"/>
</dbReference>
<dbReference type="SUPFAM" id="SSF46934">
    <property type="entry name" value="UBA-like"/>
    <property type="match status" value="1"/>
</dbReference>
<keyword evidence="3" id="KW-1185">Reference proteome</keyword>
<dbReference type="PANTHER" id="PTHR23322:SF6">
    <property type="entry name" value="UBX DOMAIN-CONTAINING PROTEIN 7"/>
    <property type="match status" value="1"/>
</dbReference>
<dbReference type="InterPro" id="IPR009060">
    <property type="entry name" value="UBA-like_sf"/>
</dbReference>
<dbReference type="Proteomes" id="UP001142055">
    <property type="component" value="Chromosome 1"/>
</dbReference>
<dbReference type="InterPro" id="IPR036249">
    <property type="entry name" value="Thioredoxin-like_sf"/>
</dbReference>
<dbReference type="SUPFAM" id="SSF54236">
    <property type="entry name" value="Ubiquitin-like"/>
    <property type="match status" value="1"/>
</dbReference>
<dbReference type="GO" id="GO:0005634">
    <property type="term" value="C:nucleus"/>
    <property type="evidence" value="ECO:0007669"/>
    <property type="project" value="TreeGrafter"/>
</dbReference>
<dbReference type="InterPro" id="IPR050730">
    <property type="entry name" value="UBX_domain-protein"/>
</dbReference>
<sequence length="394" mass="45263">MGKGSQESLLEQFVALTGSDRKLGRHLLEASNWNLELALNMHMDNGMQSAVKSKLPVLTEPVPKSESLEQIRAPIAPKREVLVSDYSGAINRMVSWNEQQTLEGQRSTVSKMTRWSIGSAFDNLFRPPFELMFEGNFESARSAAHLQDRWLLVNIQQLTEFNSQILNRDLWSNHDVKQLIKTRLILWQMGHESSDGKRYINFYHVNTFPHLSIIDPRTGEKIIEWNCRQLNTKQFIKEIEEFLKIQSSPSKSKGAANIKFNVNTTDYYLDQSEEHQMRAAIEASLCHQPVKTDNVNNFSQNDSWRSYIGAKNDSNLSLMIRYPDGKHESVTLPSDSKLRALFMYIGEKRGDCQIGIKCDLFKTYPKTNLTECDQDRTLDAIGIKPRDTLYLQPK</sequence>
<dbReference type="Pfam" id="PF14555">
    <property type="entry name" value="UBA_4"/>
    <property type="match status" value="1"/>
</dbReference>
<evidence type="ECO:0000259" key="1">
    <source>
        <dbReference type="PROSITE" id="PS50033"/>
    </source>
</evidence>
<gene>
    <name evidence="2" type="ORF">RDWZM_000290</name>
</gene>
<dbReference type="Pfam" id="PF13899">
    <property type="entry name" value="Thioredoxin_7"/>
    <property type="match status" value="1"/>
</dbReference>
<dbReference type="Gene3D" id="3.40.30.10">
    <property type="entry name" value="Glutaredoxin"/>
    <property type="match status" value="1"/>
</dbReference>
<organism evidence="2 3">
    <name type="scientific">Blomia tropicalis</name>
    <name type="common">Mite</name>
    <dbReference type="NCBI Taxonomy" id="40697"/>
    <lineage>
        <taxon>Eukaryota</taxon>
        <taxon>Metazoa</taxon>
        <taxon>Ecdysozoa</taxon>
        <taxon>Arthropoda</taxon>
        <taxon>Chelicerata</taxon>
        <taxon>Arachnida</taxon>
        <taxon>Acari</taxon>
        <taxon>Acariformes</taxon>
        <taxon>Sarcoptiformes</taxon>
        <taxon>Astigmata</taxon>
        <taxon>Glycyphagoidea</taxon>
        <taxon>Echimyopodidae</taxon>
        <taxon>Blomia</taxon>
    </lineage>
</organism>
<dbReference type="Pfam" id="PF00789">
    <property type="entry name" value="UBX"/>
    <property type="match status" value="1"/>
</dbReference>
<dbReference type="GO" id="GO:0043130">
    <property type="term" value="F:ubiquitin binding"/>
    <property type="evidence" value="ECO:0007669"/>
    <property type="project" value="TreeGrafter"/>
</dbReference>
<comment type="caution">
    <text evidence="2">The sequence shown here is derived from an EMBL/GenBank/DDBJ whole genome shotgun (WGS) entry which is preliminary data.</text>
</comment>
<name>A0A9Q0M9L2_BLOTA</name>
<dbReference type="SMART" id="SM00166">
    <property type="entry name" value="UBX"/>
    <property type="match status" value="1"/>
</dbReference>
<dbReference type="InterPro" id="IPR029071">
    <property type="entry name" value="Ubiquitin-like_domsf"/>
</dbReference>
<dbReference type="SUPFAM" id="SSF52833">
    <property type="entry name" value="Thioredoxin-like"/>
    <property type="match status" value="1"/>
</dbReference>
<dbReference type="OMA" id="FFCQAIK"/>
<accession>A0A9Q0M9L2</accession>
<dbReference type="PROSITE" id="PS50033">
    <property type="entry name" value="UBX"/>
    <property type="match status" value="1"/>
</dbReference>
<protein>
    <recommendedName>
        <fullName evidence="1">UBX domain-containing protein</fullName>
    </recommendedName>
</protein>
<dbReference type="CDD" id="cd14345">
    <property type="entry name" value="UBA_UBXD7"/>
    <property type="match status" value="1"/>
</dbReference>